<dbReference type="Proteomes" id="UP000242351">
    <property type="component" value="Unassembled WGS sequence"/>
</dbReference>
<accession>A0A2H9UQP7</accession>
<dbReference type="RefSeq" id="WP_100357049.1">
    <property type="nucleotide sequence ID" value="NZ_PGOZ01000001.1"/>
</dbReference>
<dbReference type="Pfam" id="PF16242">
    <property type="entry name" value="Pyrid_ox_like"/>
    <property type="match status" value="1"/>
</dbReference>
<evidence type="ECO:0000313" key="2">
    <source>
        <dbReference type="EMBL" id="PJI34015.1"/>
    </source>
</evidence>
<dbReference type="Gene3D" id="2.30.110.10">
    <property type="entry name" value="Electron Transport, Fmn-binding Protein, Chain A"/>
    <property type="match status" value="1"/>
</dbReference>
<dbReference type="InterPro" id="IPR052917">
    <property type="entry name" value="Stress-Dev_Protein"/>
</dbReference>
<reference evidence="2 3" key="1">
    <citation type="submission" date="2017-11" db="EMBL/GenBank/DDBJ databases">
        <authorList>
            <person name="Han C.G."/>
        </authorList>
    </citation>
    <scope>NUCLEOTIDE SEQUENCE [LARGE SCALE GENOMIC DNA]</scope>
    <source>
        <strain evidence="2 3">ANC 5347</strain>
    </source>
</reference>
<dbReference type="InterPro" id="IPR038725">
    <property type="entry name" value="YdaG_split_barrel_FMN-bd"/>
</dbReference>
<reference evidence="2 3" key="2">
    <citation type="submission" date="2017-12" db="EMBL/GenBank/DDBJ databases">
        <title>Revising the taxonomy of the Acinetobacter lwoffii group: the description of Acinetobacter pseudolwoffii sp. nov. and emended description of Acinetobacter lwoffii.</title>
        <authorList>
            <person name="Nemec A."/>
        </authorList>
    </citation>
    <scope>NUCLEOTIDE SEQUENCE [LARGE SCALE GENOMIC DNA]</scope>
    <source>
        <strain evidence="2 3">ANC 5347</strain>
    </source>
</reference>
<evidence type="ECO:0000313" key="3">
    <source>
        <dbReference type="Proteomes" id="UP000242351"/>
    </source>
</evidence>
<name>A0A2H9UQP7_9GAMM</name>
<gene>
    <name evidence="2" type="ORF">CU320_01365</name>
</gene>
<proteinExistence type="predicted"/>
<dbReference type="SUPFAM" id="SSF50475">
    <property type="entry name" value="FMN-binding split barrel"/>
    <property type="match status" value="1"/>
</dbReference>
<dbReference type="PANTHER" id="PTHR34818">
    <property type="entry name" value="PROTEIN BLI-3"/>
    <property type="match status" value="1"/>
</dbReference>
<sequence length="176" mass="20199">MTKHNDTQHDNREKLWELIKDVRYTMISHLTDTHEIHSQPMTMLNSEQMNERQNLYFILRNTNDLVKAAETGRGQIGLSFAKPSDGIYVSISAHAQISTDRILIEQLWNPWAENWFDGKDDPTVRVLIAEAVSAEYWNVTDNKVTQLFKALKGGVTGEAGEPHAEHQKVNLQTNIW</sequence>
<evidence type="ECO:0000259" key="1">
    <source>
        <dbReference type="Pfam" id="PF16242"/>
    </source>
</evidence>
<feature type="domain" description="General stress protein FMN-binding split barrel" evidence="1">
    <location>
        <begin position="10"/>
        <end position="159"/>
    </location>
</feature>
<dbReference type="InterPro" id="IPR012349">
    <property type="entry name" value="Split_barrel_FMN-bd"/>
</dbReference>
<dbReference type="EMBL" id="PGOZ01000001">
    <property type="protein sequence ID" value="PJI34015.1"/>
    <property type="molecule type" value="Genomic_DNA"/>
</dbReference>
<dbReference type="AlphaFoldDB" id="A0A2H9UQP7"/>
<comment type="caution">
    <text evidence="2">The sequence shown here is derived from an EMBL/GenBank/DDBJ whole genome shotgun (WGS) entry which is preliminary data.</text>
</comment>
<organism evidence="2 3">
    <name type="scientific">Acinetobacter pseudolwoffii</name>
    <dbReference type="NCBI Taxonomy" id="2053287"/>
    <lineage>
        <taxon>Bacteria</taxon>
        <taxon>Pseudomonadati</taxon>
        <taxon>Pseudomonadota</taxon>
        <taxon>Gammaproteobacteria</taxon>
        <taxon>Moraxellales</taxon>
        <taxon>Moraxellaceae</taxon>
        <taxon>Acinetobacter</taxon>
    </lineage>
</organism>
<dbReference type="PANTHER" id="PTHR34818:SF1">
    <property type="entry name" value="PROTEIN BLI-3"/>
    <property type="match status" value="1"/>
</dbReference>
<protein>
    <submittedName>
        <fullName evidence="2">General stress protein</fullName>
    </submittedName>
</protein>